<organism evidence="1 2">
    <name type="scientific">Zizania palustris</name>
    <name type="common">Northern wild rice</name>
    <dbReference type="NCBI Taxonomy" id="103762"/>
    <lineage>
        <taxon>Eukaryota</taxon>
        <taxon>Viridiplantae</taxon>
        <taxon>Streptophyta</taxon>
        <taxon>Embryophyta</taxon>
        <taxon>Tracheophyta</taxon>
        <taxon>Spermatophyta</taxon>
        <taxon>Magnoliopsida</taxon>
        <taxon>Liliopsida</taxon>
        <taxon>Poales</taxon>
        <taxon>Poaceae</taxon>
        <taxon>BOP clade</taxon>
        <taxon>Oryzoideae</taxon>
        <taxon>Oryzeae</taxon>
        <taxon>Zizaniinae</taxon>
        <taxon>Zizania</taxon>
    </lineage>
</organism>
<evidence type="ECO:0000313" key="2">
    <source>
        <dbReference type="Proteomes" id="UP000729402"/>
    </source>
</evidence>
<accession>A0A8J5VLW4</accession>
<evidence type="ECO:0000313" key="1">
    <source>
        <dbReference type="EMBL" id="KAG8052638.1"/>
    </source>
</evidence>
<comment type="caution">
    <text evidence="1">The sequence shown here is derived from an EMBL/GenBank/DDBJ whole genome shotgun (WGS) entry which is preliminary data.</text>
</comment>
<reference evidence="1" key="1">
    <citation type="journal article" date="2021" name="bioRxiv">
        <title>Whole Genome Assembly and Annotation of Northern Wild Rice, Zizania palustris L., Supports a Whole Genome Duplication in the Zizania Genus.</title>
        <authorList>
            <person name="Haas M."/>
            <person name="Kono T."/>
            <person name="Macchietto M."/>
            <person name="Millas R."/>
            <person name="McGilp L."/>
            <person name="Shao M."/>
            <person name="Duquette J."/>
            <person name="Hirsch C.N."/>
            <person name="Kimball J."/>
        </authorList>
    </citation>
    <scope>NUCLEOTIDE SEQUENCE</scope>
    <source>
        <tissue evidence="1">Fresh leaf tissue</tissue>
    </source>
</reference>
<name>A0A8J5VLW4_ZIZPA</name>
<sequence length="66" mass="7433">MILADCLHRRLLASSVYTVHRPNRSYAQPKLQENGTPFLAGPPALLAHAEQLPALEAFRLSHKRCR</sequence>
<gene>
    <name evidence="1" type="ORF">GUJ93_ZPchr0001g31152</name>
</gene>
<reference evidence="1" key="2">
    <citation type="submission" date="2021-02" db="EMBL/GenBank/DDBJ databases">
        <authorList>
            <person name="Kimball J.A."/>
            <person name="Haas M.W."/>
            <person name="Macchietto M."/>
            <person name="Kono T."/>
            <person name="Duquette J."/>
            <person name="Shao M."/>
        </authorList>
    </citation>
    <scope>NUCLEOTIDE SEQUENCE</scope>
    <source>
        <tissue evidence="1">Fresh leaf tissue</tissue>
    </source>
</reference>
<dbReference type="Proteomes" id="UP000729402">
    <property type="component" value="Unassembled WGS sequence"/>
</dbReference>
<dbReference type="EMBL" id="JAAALK010000288">
    <property type="protein sequence ID" value="KAG8052638.1"/>
    <property type="molecule type" value="Genomic_DNA"/>
</dbReference>
<protein>
    <submittedName>
        <fullName evidence="1">Uncharacterized protein</fullName>
    </submittedName>
</protein>
<keyword evidence="2" id="KW-1185">Reference proteome</keyword>
<proteinExistence type="predicted"/>
<dbReference type="AlphaFoldDB" id="A0A8J5VLW4"/>